<keyword evidence="1" id="KW-0812">Transmembrane</keyword>
<dbReference type="Gene3D" id="3.10.620.30">
    <property type="match status" value="1"/>
</dbReference>
<keyword evidence="4" id="KW-1185">Reference proteome</keyword>
<reference evidence="3" key="1">
    <citation type="submission" date="2023-01" db="EMBL/GenBank/DDBJ databases">
        <title>Sulfurovum sp. zt1-1 genome assembly.</title>
        <authorList>
            <person name="Wang J."/>
        </authorList>
    </citation>
    <scope>NUCLEOTIDE SEQUENCE</scope>
    <source>
        <strain evidence="3">Zt1-1</strain>
    </source>
</reference>
<proteinExistence type="predicted"/>
<feature type="transmembrane region" description="Helical" evidence="1">
    <location>
        <begin position="56"/>
        <end position="76"/>
    </location>
</feature>
<dbReference type="InterPro" id="IPR038765">
    <property type="entry name" value="Papain-like_cys_pep_sf"/>
</dbReference>
<name>A0ABT7R040_9BACT</name>
<feature type="transmembrane region" description="Helical" evidence="1">
    <location>
        <begin position="88"/>
        <end position="106"/>
    </location>
</feature>
<evidence type="ECO:0000256" key="1">
    <source>
        <dbReference type="SAM" id="Phobius"/>
    </source>
</evidence>
<dbReference type="SMART" id="SM00460">
    <property type="entry name" value="TGc"/>
    <property type="match status" value="1"/>
</dbReference>
<sequence length="643" mass="74968">MRYLKNWLSTRPTPIKVLDIAYIITLLPLVFFIKLPIMFFLLLVLILLLIDKKPTAFTLIVVAIVGAVAIFFSLYGSFNFAGLSRLKLFVELLVYVLLVAISLQRLTKEINFYLKISPLLLLAMSLFFFHSIPMLIYVVFEVFILTTMLLWQIMQTNVYTSLRISSMLYIVSLPIVILFFIFFPRISFEHAKYGFKGDLTHRSGHDGLMYLDENALLVPSQRIVMEVGFKDKIPSPENLYFRGSVLYNKINNIWRPLTTPQIPFKPDLPTGKITTYKVTLYPTNKRWLYLLDTPILLPKNAKLDFHLESTMPKPIQETFLYNAGSVLQSSYKGTLPESLKEIALNYDLKSDPKTQMLAQTIKTKFNDPHLRLKEVQSFFKAQQLTYTIKPKPFDLNNSTDSFLFDTKEGYCVHFAAAFTTLSRMVGIPTRIVTGYKPDWSDSIENYLIIRESDAHAWVEVYLDGYWRRIETTSFASHIKDNTNQENNLESFQNKKGNWEKINLYLHYIKYQIDTWILEYSSLSQKKLFSYLKTDTVFLVKFISSFLLLIALLILILYLLNQSRCRDTLQCTLDPLLQKLEKLGFAKLPGESLNRYFIRIEQTEYIPLSALNTLYHQLRYQKTIQNDAHEQFKQEIKKVKKSLK</sequence>
<dbReference type="SUPFAM" id="SSF54001">
    <property type="entry name" value="Cysteine proteinases"/>
    <property type="match status" value="1"/>
</dbReference>
<evidence type="ECO:0000313" key="3">
    <source>
        <dbReference type="EMBL" id="MDM5272416.1"/>
    </source>
</evidence>
<keyword evidence="1" id="KW-1133">Transmembrane helix</keyword>
<feature type="transmembrane region" description="Helical" evidence="1">
    <location>
        <begin position="112"/>
        <end position="129"/>
    </location>
</feature>
<comment type="caution">
    <text evidence="3">The sequence shown here is derived from an EMBL/GenBank/DDBJ whole genome shotgun (WGS) entry which is preliminary data.</text>
</comment>
<feature type="transmembrane region" description="Helical" evidence="1">
    <location>
        <begin position="166"/>
        <end position="183"/>
    </location>
</feature>
<feature type="transmembrane region" description="Helical" evidence="1">
    <location>
        <begin position="20"/>
        <end position="50"/>
    </location>
</feature>
<dbReference type="InterPro" id="IPR052901">
    <property type="entry name" value="Bact_TGase-like"/>
</dbReference>
<feature type="domain" description="Transglutaminase-like" evidence="2">
    <location>
        <begin position="403"/>
        <end position="473"/>
    </location>
</feature>
<dbReference type="Proteomes" id="UP001169069">
    <property type="component" value="Unassembled WGS sequence"/>
</dbReference>
<dbReference type="Pfam" id="PF11992">
    <property type="entry name" value="TgpA_N"/>
    <property type="match status" value="1"/>
</dbReference>
<protein>
    <submittedName>
        <fullName evidence="3">DUF3488 and transglutaminase-like domain-containing protein</fullName>
    </submittedName>
</protein>
<gene>
    <name evidence="3" type="ORF">PGH07_09515</name>
</gene>
<evidence type="ECO:0000259" key="2">
    <source>
        <dbReference type="SMART" id="SM00460"/>
    </source>
</evidence>
<dbReference type="Pfam" id="PF01841">
    <property type="entry name" value="Transglut_core"/>
    <property type="match status" value="1"/>
</dbReference>
<dbReference type="PANTHER" id="PTHR42736:SF1">
    <property type="entry name" value="PROTEIN-GLUTAMINE GAMMA-GLUTAMYLTRANSFERASE"/>
    <property type="match status" value="1"/>
</dbReference>
<dbReference type="RefSeq" id="WP_289414219.1">
    <property type="nucleotide sequence ID" value="NZ_JAQIBD010000003.1"/>
</dbReference>
<evidence type="ECO:0000313" key="4">
    <source>
        <dbReference type="Proteomes" id="UP001169069"/>
    </source>
</evidence>
<dbReference type="EMBL" id="JAQIBD010000003">
    <property type="protein sequence ID" value="MDM5272416.1"/>
    <property type="molecule type" value="Genomic_DNA"/>
</dbReference>
<dbReference type="PANTHER" id="PTHR42736">
    <property type="entry name" value="PROTEIN-GLUTAMINE GAMMA-GLUTAMYLTRANSFERASE"/>
    <property type="match status" value="1"/>
</dbReference>
<feature type="transmembrane region" description="Helical" evidence="1">
    <location>
        <begin position="535"/>
        <end position="559"/>
    </location>
</feature>
<keyword evidence="1" id="KW-0472">Membrane</keyword>
<dbReference type="InterPro" id="IPR002931">
    <property type="entry name" value="Transglutaminase-like"/>
</dbReference>
<accession>A0ABT7R040</accession>
<dbReference type="InterPro" id="IPR021878">
    <property type="entry name" value="TgpA_N"/>
</dbReference>
<organism evidence="3 4">
    <name type="scientific">Sulfurovum zhangzhouensis</name>
    <dbReference type="NCBI Taxonomy" id="3019067"/>
    <lineage>
        <taxon>Bacteria</taxon>
        <taxon>Pseudomonadati</taxon>
        <taxon>Campylobacterota</taxon>
        <taxon>Epsilonproteobacteria</taxon>
        <taxon>Campylobacterales</taxon>
        <taxon>Sulfurovaceae</taxon>
        <taxon>Sulfurovum</taxon>
    </lineage>
</organism>